<reference evidence="4 5" key="1">
    <citation type="submission" date="2019-02" db="EMBL/GenBank/DDBJ databases">
        <title>Deep-cultivation of Planctomycetes and their phenomic and genomic characterization uncovers novel biology.</title>
        <authorList>
            <person name="Wiegand S."/>
            <person name="Jogler M."/>
            <person name="Boedeker C."/>
            <person name="Pinto D."/>
            <person name="Vollmers J."/>
            <person name="Rivas-Marin E."/>
            <person name="Kohn T."/>
            <person name="Peeters S.H."/>
            <person name="Heuer A."/>
            <person name="Rast P."/>
            <person name="Oberbeckmann S."/>
            <person name="Bunk B."/>
            <person name="Jeske O."/>
            <person name="Meyerdierks A."/>
            <person name="Storesund J.E."/>
            <person name="Kallscheuer N."/>
            <person name="Luecker S."/>
            <person name="Lage O.M."/>
            <person name="Pohl T."/>
            <person name="Merkel B.J."/>
            <person name="Hornburger P."/>
            <person name="Mueller R.-W."/>
            <person name="Bruemmer F."/>
            <person name="Labrenz M."/>
            <person name="Spormann A.M."/>
            <person name="Op den Camp H."/>
            <person name="Overmann J."/>
            <person name="Amann R."/>
            <person name="Jetten M.S.M."/>
            <person name="Mascher T."/>
            <person name="Medema M.H."/>
            <person name="Devos D.P."/>
            <person name="Kaster A.-K."/>
            <person name="Ovreas L."/>
            <person name="Rohde M."/>
            <person name="Galperin M.Y."/>
            <person name="Jogler C."/>
        </authorList>
    </citation>
    <scope>NUCLEOTIDE SEQUENCE [LARGE SCALE GENOMIC DNA]</scope>
    <source>
        <strain evidence="4 5">ElP</strain>
    </source>
</reference>
<dbReference type="Proteomes" id="UP000317835">
    <property type="component" value="Chromosome"/>
</dbReference>
<protein>
    <recommendedName>
        <fullName evidence="3">DUF4174 domain-containing protein</fullName>
    </recommendedName>
</protein>
<dbReference type="AlphaFoldDB" id="A0A518HAI2"/>
<organism evidence="4 5">
    <name type="scientific">Tautonia plasticadhaerens</name>
    <dbReference type="NCBI Taxonomy" id="2527974"/>
    <lineage>
        <taxon>Bacteria</taxon>
        <taxon>Pseudomonadati</taxon>
        <taxon>Planctomycetota</taxon>
        <taxon>Planctomycetia</taxon>
        <taxon>Isosphaerales</taxon>
        <taxon>Isosphaeraceae</taxon>
        <taxon>Tautonia</taxon>
    </lineage>
</organism>
<evidence type="ECO:0000259" key="3">
    <source>
        <dbReference type="Pfam" id="PF13778"/>
    </source>
</evidence>
<dbReference type="EMBL" id="CP036426">
    <property type="protein sequence ID" value="QDV37860.1"/>
    <property type="molecule type" value="Genomic_DNA"/>
</dbReference>
<proteinExistence type="predicted"/>
<feature type="domain" description="DUF4174" evidence="3">
    <location>
        <begin position="41"/>
        <end position="156"/>
    </location>
</feature>
<evidence type="ECO:0000256" key="1">
    <source>
        <dbReference type="ARBA" id="ARBA00022729"/>
    </source>
</evidence>
<dbReference type="KEGG" id="tpla:ElP_58070"/>
<sequence length="173" mass="19044">MSPRILVLLSPFGLAVLIGLAVPNIDEPETPPRGPMENFSLDRYLWHRRPILVFSPSPFEPRYQEAAKILARNAGPLAGREAVVVEVVRQGINRAEGRPIPRVVAEELRGLFGVEPEQFAVILVGMDGTTARRWEILPPLRELYELIDAEALRRPETTQPPGDGPGEGDGPGD</sequence>
<feature type="region of interest" description="Disordered" evidence="2">
    <location>
        <begin position="151"/>
        <end position="173"/>
    </location>
</feature>
<dbReference type="RefSeq" id="WP_197446447.1">
    <property type="nucleotide sequence ID" value="NZ_CP036426.1"/>
</dbReference>
<gene>
    <name evidence="4" type="ORF">ElP_58070</name>
</gene>
<keyword evidence="5" id="KW-1185">Reference proteome</keyword>
<evidence type="ECO:0000256" key="2">
    <source>
        <dbReference type="SAM" id="MobiDB-lite"/>
    </source>
</evidence>
<evidence type="ECO:0000313" key="5">
    <source>
        <dbReference type="Proteomes" id="UP000317835"/>
    </source>
</evidence>
<dbReference type="Pfam" id="PF13778">
    <property type="entry name" value="DUF4174"/>
    <property type="match status" value="1"/>
</dbReference>
<feature type="compositionally biased region" description="Gly residues" evidence="2">
    <location>
        <begin position="164"/>
        <end position="173"/>
    </location>
</feature>
<accession>A0A518HAI2</accession>
<keyword evidence="1" id="KW-0732">Signal</keyword>
<name>A0A518HAI2_9BACT</name>
<dbReference type="InterPro" id="IPR025232">
    <property type="entry name" value="DUF4174"/>
</dbReference>
<evidence type="ECO:0000313" key="4">
    <source>
        <dbReference type="EMBL" id="QDV37860.1"/>
    </source>
</evidence>